<evidence type="ECO:0000313" key="2">
    <source>
        <dbReference type="Proteomes" id="UP000231259"/>
    </source>
</evidence>
<sequence length="51" mass="5837">MMQISLLFLFFTIQTGQTGLTGLTDLKHARPDHATGCLAVQENWRYRRAMP</sequence>
<dbReference type="EMBL" id="AWWI01000121">
    <property type="protein sequence ID" value="PIL18710.1"/>
    <property type="molecule type" value="Genomic_DNA"/>
</dbReference>
<accession>A0A2G8RAY5</accession>
<name>A0A2G8RAY5_9RHOB</name>
<protein>
    <submittedName>
        <fullName evidence="1">Uncharacterized protein</fullName>
    </submittedName>
</protein>
<comment type="caution">
    <text evidence="1">The sequence shown here is derived from an EMBL/GenBank/DDBJ whole genome shotgun (WGS) entry which is preliminary data.</text>
</comment>
<proteinExistence type="predicted"/>
<dbReference type="AlphaFoldDB" id="A0A2G8RAY5"/>
<evidence type="ECO:0000313" key="1">
    <source>
        <dbReference type="EMBL" id="PIL18710.1"/>
    </source>
</evidence>
<reference evidence="1 2" key="1">
    <citation type="submission" date="2013-09" db="EMBL/GenBank/DDBJ databases">
        <title>Genome sequencing of Phaeobacter antarcticus sp. nov. SM1211.</title>
        <authorList>
            <person name="Zhang X.-Y."/>
            <person name="Liu C."/>
            <person name="Chen X.-L."/>
            <person name="Xie B.-B."/>
            <person name="Qin Q.-L."/>
            <person name="Rong J.-C."/>
            <person name="Zhang Y.-Z."/>
        </authorList>
    </citation>
    <scope>NUCLEOTIDE SEQUENCE [LARGE SCALE GENOMIC DNA]</scope>
    <source>
        <strain evidence="1 2">SM1211</strain>
    </source>
</reference>
<dbReference type="Proteomes" id="UP000231259">
    <property type="component" value="Unassembled WGS sequence"/>
</dbReference>
<gene>
    <name evidence="1" type="ORF">P775_19245</name>
</gene>
<keyword evidence="2" id="KW-1185">Reference proteome</keyword>
<organism evidence="1 2">
    <name type="scientific">Puniceibacterium antarcticum</name>
    <dbReference type="NCBI Taxonomy" id="1206336"/>
    <lineage>
        <taxon>Bacteria</taxon>
        <taxon>Pseudomonadati</taxon>
        <taxon>Pseudomonadota</taxon>
        <taxon>Alphaproteobacteria</taxon>
        <taxon>Rhodobacterales</taxon>
        <taxon>Paracoccaceae</taxon>
        <taxon>Puniceibacterium</taxon>
    </lineage>
</organism>